<dbReference type="PANTHER" id="PTHR10695">
    <property type="entry name" value="DEPHOSPHO-COA KINASE-RELATED"/>
    <property type="match status" value="1"/>
</dbReference>
<keyword evidence="1 3" id="KW-0547">Nucleotide-binding</keyword>
<dbReference type="NCBIfam" id="TIGR00152">
    <property type="entry name" value="dephospho-CoA kinase"/>
    <property type="match status" value="1"/>
</dbReference>
<organism evidence="5 6">
    <name type="scientific">Kocuria soli</name>
    <dbReference type="NCBI Taxonomy" id="2485125"/>
    <lineage>
        <taxon>Bacteria</taxon>
        <taxon>Bacillati</taxon>
        <taxon>Actinomycetota</taxon>
        <taxon>Actinomycetes</taxon>
        <taxon>Micrococcales</taxon>
        <taxon>Micrococcaceae</taxon>
        <taxon>Kocuria</taxon>
    </lineage>
</organism>
<evidence type="ECO:0000256" key="1">
    <source>
        <dbReference type="ARBA" id="ARBA00022741"/>
    </source>
</evidence>
<dbReference type="InterPro" id="IPR001977">
    <property type="entry name" value="Depp_CoAkinase"/>
</dbReference>
<dbReference type="SUPFAM" id="SSF52540">
    <property type="entry name" value="P-loop containing nucleoside triphosphate hydrolases"/>
    <property type="match status" value="1"/>
</dbReference>
<dbReference type="HAMAP" id="MF_00376">
    <property type="entry name" value="Dephospho_CoA_kinase"/>
    <property type="match status" value="1"/>
</dbReference>
<dbReference type="PANTHER" id="PTHR10695:SF46">
    <property type="entry name" value="BIFUNCTIONAL COENZYME A SYNTHASE-RELATED"/>
    <property type="match status" value="1"/>
</dbReference>
<keyword evidence="6" id="KW-1185">Reference proteome</keyword>
<sequence length="211" mass="22959">MVHIGLTGGIAAGKSAVASRLVELGAVLIDSDAIVRDLQRPGQPGLVAIAREFGPKMLAQTGELDRQALGELVFSDDGARERLNALIHPLVRQRSVQTVQRAVAERGEDVVFVHDIPLLVETGQAGNFDKVLVVEAPRSERIRRMVETRGMSEQDAAARIDAQATDEQRRAAADHVLVNDGTEAELRSAVDEWWQRRVCALLPDQSTESQG</sequence>
<dbReference type="CDD" id="cd02022">
    <property type="entry name" value="DPCK"/>
    <property type="match status" value="1"/>
</dbReference>
<dbReference type="RefSeq" id="WP_123824818.1">
    <property type="nucleotide sequence ID" value="NZ_RKMF01000005.1"/>
</dbReference>
<keyword evidence="2 3" id="KW-0067">ATP-binding</keyword>
<evidence type="ECO:0000313" key="5">
    <source>
        <dbReference type="EMBL" id="ROZ63824.1"/>
    </source>
</evidence>
<dbReference type="Gene3D" id="3.40.50.300">
    <property type="entry name" value="P-loop containing nucleotide triphosphate hydrolases"/>
    <property type="match status" value="1"/>
</dbReference>
<dbReference type="NCBIfam" id="NF002879">
    <property type="entry name" value="PRK03333.1"/>
    <property type="match status" value="1"/>
</dbReference>
<dbReference type="Pfam" id="PF01121">
    <property type="entry name" value="CoaE"/>
    <property type="match status" value="1"/>
</dbReference>
<dbReference type="EMBL" id="RKMF01000005">
    <property type="protein sequence ID" value="ROZ63824.1"/>
    <property type="molecule type" value="Genomic_DNA"/>
</dbReference>
<comment type="catalytic activity">
    <reaction evidence="3">
        <text>3'-dephospho-CoA + ATP = ADP + CoA + H(+)</text>
        <dbReference type="Rhea" id="RHEA:18245"/>
        <dbReference type="ChEBI" id="CHEBI:15378"/>
        <dbReference type="ChEBI" id="CHEBI:30616"/>
        <dbReference type="ChEBI" id="CHEBI:57287"/>
        <dbReference type="ChEBI" id="CHEBI:57328"/>
        <dbReference type="ChEBI" id="CHEBI:456216"/>
        <dbReference type="EC" id="2.7.1.24"/>
    </reaction>
</comment>
<evidence type="ECO:0000256" key="3">
    <source>
        <dbReference type="HAMAP-Rule" id="MF_00376"/>
    </source>
</evidence>
<dbReference type="InterPro" id="IPR027417">
    <property type="entry name" value="P-loop_NTPase"/>
</dbReference>
<keyword evidence="3 5" id="KW-0418">Kinase</keyword>
<proteinExistence type="inferred from homology"/>
<protein>
    <recommendedName>
        <fullName evidence="3 4">Dephospho-CoA kinase</fullName>
        <ecNumber evidence="3 4">2.7.1.24</ecNumber>
    </recommendedName>
    <alternativeName>
        <fullName evidence="3">Dephosphocoenzyme A kinase</fullName>
    </alternativeName>
</protein>
<gene>
    <name evidence="3" type="primary">coaE</name>
    <name evidence="5" type="ORF">EDL96_05660</name>
</gene>
<keyword evidence="3 5" id="KW-0808">Transferase</keyword>
<dbReference type="GO" id="GO:0005737">
    <property type="term" value="C:cytoplasm"/>
    <property type="evidence" value="ECO:0007669"/>
    <property type="project" value="UniProtKB-SubCell"/>
</dbReference>
<dbReference type="Proteomes" id="UP000270616">
    <property type="component" value="Unassembled WGS sequence"/>
</dbReference>
<dbReference type="GO" id="GO:0004140">
    <property type="term" value="F:dephospho-CoA kinase activity"/>
    <property type="evidence" value="ECO:0007669"/>
    <property type="project" value="UniProtKB-UniRule"/>
</dbReference>
<dbReference type="AlphaFoldDB" id="A0A3N4AD44"/>
<dbReference type="GO" id="GO:0005524">
    <property type="term" value="F:ATP binding"/>
    <property type="evidence" value="ECO:0007669"/>
    <property type="project" value="UniProtKB-UniRule"/>
</dbReference>
<feature type="binding site" evidence="3">
    <location>
        <begin position="11"/>
        <end position="16"/>
    </location>
    <ligand>
        <name>ATP</name>
        <dbReference type="ChEBI" id="CHEBI:30616"/>
    </ligand>
</feature>
<dbReference type="UniPathway" id="UPA00241">
    <property type="reaction ID" value="UER00356"/>
</dbReference>
<keyword evidence="3" id="KW-0963">Cytoplasm</keyword>
<reference evidence="5 6" key="1">
    <citation type="submission" date="2018-10" db="EMBL/GenBank/DDBJ databases">
        <title>Kocuria sp. M5W7-7, whole genome shotgun sequence.</title>
        <authorList>
            <person name="Tuo L."/>
        </authorList>
    </citation>
    <scope>NUCLEOTIDE SEQUENCE [LARGE SCALE GENOMIC DNA]</scope>
    <source>
        <strain evidence="5 6">M5W7-7</strain>
    </source>
</reference>
<name>A0A3N4AD44_9MICC</name>
<comment type="pathway">
    <text evidence="3">Cofactor biosynthesis; coenzyme A biosynthesis; CoA from (R)-pantothenate: step 5/5.</text>
</comment>
<evidence type="ECO:0000256" key="4">
    <source>
        <dbReference type="NCBIfam" id="TIGR00152"/>
    </source>
</evidence>
<dbReference type="EC" id="2.7.1.24" evidence="3 4"/>
<evidence type="ECO:0000256" key="2">
    <source>
        <dbReference type="ARBA" id="ARBA00022840"/>
    </source>
</evidence>
<evidence type="ECO:0000313" key="6">
    <source>
        <dbReference type="Proteomes" id="UP000270616"/>
    </source>
</evidence>
<comment type="function">
    <text evidence="3">Catalyzes the phosphorylation of the 3'-hydroxyl group of dephosphocoenzyme A to form coenzyme A.</text>
</comment>
<dbReference type="GO" id="GO:0015937">
    <property type="term" value="P:coenzyme A biosynthetic process"/>
    <property type="evidence" value="ECO:0007669"/>
    <property type="project" value="UniProtKB-UniRule"/>
</dbReference>
<dbReference type="PROSITE" id="PS51219">
    <property type="entry name" value="DPCK"/>
    <property type="match status" value="1"/>
</dbReference>
<accession>A0A3N4AD44</accession>
<comment type="caution">
    <text evidence="5">The sequence shown here is derived from an EMBL/GenBank/DDBJ whole genome shotgun (WGS) entry which is preliminary data.</text>
</comment>
<comment type="subcellular location">
    <subcellularLocation>
        <location evidence="3">Cytoplasm</location>
    </subcellularLocation>
</comment>
<dbReference type="OrthoDB" id="9812943at2"/>
<keyword evidence="3" id="KW-0173">Coenzyme A biosynthesis</keyword>
<comment type="similarity">
    <text evidence="3">Belongs to the CoaE family.</text>
</comment>